<accession>A0ABV2R7Y3</accession>
<dbReference type="Proteomes" id="UP001549313">
    <property type="component" value="Unassembled WGS sequence"/>
</dbReference>
<evidence type="ECO:0000313" key="2">
    <source>
        <dbReference type="Proteomes" id="UP001549313"/>
    </source>
</evidence>
<name>A0ABV2R7Y3_9CAUL</name>
<keyword evidence="2" id="KW-1185">Reference proteome</keyword>
<evidence type="ECO:0000313" key="1">
    <source>
        <dbReference type="EMBL" id="MET4682696.1"/>
    </source>
</evidence>
<comment type="caution">
    <text evidence="1">The sequence shown here is derived from an EMBL/GenBank/DDBJ whole genome shotgun (WGS) entry which is preliminary data.</text>
</comment>
<proteinExistence type="predicted"/>
<protein>
    <submittedName>
        <fullName evidence="1">Uncharacterized protein</fullName>
    </submittedName>
</protein>
<organism evidence="1 2">
    <name type="scientific">Brevundimonas faecalis</name>
    <dbReference type="NCBI Taxonomy" id="947378"/>
    <lineage>
        <taxon>Bacteria</taxon>
        <taxon>Pseudomonadati</taxon>
        <taxon>Pseudomonadota</taxon>
        <taxon>Alphaproteobacteria</taxon>
        <taxon>Caulobacterales</taxon>
        <taxon>Caulobacteraceae</taxon>
        <taxon>Brevundimonas</taxon>
    </lineage>
</organism>
<dbReference type="EMBL" id="JBEPTF010000001">
    <property type="protein sequence ID" value="MET4682696.1"/>
    <property type="molecule type" value="Genomic_DNA"/>
</dbReference>
<gene>
    <name evidence="1" type="ORF">ABIE19_000605</name>
</gene>
<reference evidence="1 2" key="1">
    <citation type="submission" date="2024-06" db="EMBL/GenBank/DDBJ databases">
        <title>Sorghum-associated microbial communities from plants grown in Nebraska, USA.</title>
        <authorList>
            <person name="Schachtman D."/>
        </authorList>
    </citation>
    <scope>NUCLEOTIDE SEQUENCE [LARGE SCALE GENOMIC DNA]</scope>
    <source>
        <strain evidence="1 2">2814</strain>
    </source>
</reference>
<sequence length="79" mass="8674">MDCYFCIVNTPGVYAREIIVLKANADDEARAALSTVADQWIGYDTLCLYQGERVVEVRSNPGLGFPQDPLEGIRIPLAA</sequence>